<organism evidence="1 2">
    <name type="scientific">Paraburkholderia bengalensis</name>
    <dbReference type="NCBI Taxonomy" id="2747562"/>
    <lineage>
        <taxon>Bacteria</taxon>
        <taxon>Pseudomonadati</taxon>
        <taxon>Pseudomonadota</taxon>
        <taxon>Betaproteobacteria</taxon>
        <taxon>Burkholderiales</taxon>
        <taxon>Burkholderiaceae</taxon>
        <taxon>Paraburkholderia</taxon>
    </lineage>
</organism>
<evidence type="ECO:0000313" key="2">
    <source>
        <dbReference type="Proteomes" id="UP001386437"/>
    </source>
</evidence>
<gene>
    <name evidence="1" type="ORF">H3V53_11990</name>
</gene>
<evidence type="ECO:0000313" key="1">
    <source>
        <dbReference type="EMBL" id="MEI5997893.1"/>
    </source>
</evidence>
<proteinExistence type="predicted"/>
<reference evidence="1 2" key="1">
    <citation type="journal article" date="2022" name="Arch. Microbiol.">
        <title>Paraburkholderia bengalensis sp. nov. isolated from roots of Oryza sativa, IR64.</title>
        <authorList>
            <person name="Nag P."/>
            <person name="Mondal N."/>
            <person name="Sarkar J."/>
            <person name="Das S."/>
        </authorList>
    </citation>
    <scope>NUCLEOTIDE SEQUENCE [LARGE SCALE GENOMIC DNA]</scope>
    <source>
        <strain evidence="1 2">IR64_4_BI</strain>
    </source>
</reference>
<dbReference type="EMBL" id="JACFYJ010000015">
    <property type="protein sequence ID" value="MEI5997893.1"/>
    <property type="molecule type" value="Genomic_DNA"/>
</dbReference>
<name>A0ABU8IRH6_9BURK</name>
<protein>
    <recommendedName>
        <fullName evidence="3">N-acetyltransferase domain-containing protein</fullName>
    </recommendedName>
</protein>
<keyword evidence="2" id="KW-1185">Reference proteome</keyword>
<dbReference type="Proteomes" id="UP001386437">
    <property type="component" value="Unassembled WGS sequence"/>
</dbReference>
<dbReference type="RefSeq" id="WP_336598102.1">
    <property type="nucleotide sequence ID" value="NZ_JACFYJ010000015.1"/>
</dbReference>
<accession>A0ABU8IRH6</accession>
<sequence>MLTLRCSENEFLAEDEEPSRFVIGYDGKLLLPHDDCEDIEIGYFSVKFVDVVGAVTEGESVFDVFDCDSTCIQYYEALYNGDDDIKTRVARIAHGDGYLWNPSLLILDRLVVYREYRGRSLGLVALRALIHRFRAGVGLIALKAFPLQYEADRSVKHEGQDETKFGYDQFDVPMSKATSKLRSYYRQVGFLPVPRTQFMVRSPDIPVRKAVSYEIETLP</sequence>
<evidence type="ECO:0008006" key="3">
    <source>
        <dbReference type="Google" id="ProtNLM"/>
    </source>
</evidence>
<comment type="caution">
    <text evidence="1">The sequence shown here is derived from an EMBL/GenBank/DDBJ whole genome shotgun (WGS) entry which is preliminary data.</text>
</comment>